<dbReference type="Pfam" id="PF10934">
    <property type="entry name" value="Sheath_initiator"/>
    <property type="match status" value="1"/>
</dbReference>
<dbReference type="EMBL" id="JAUSVY010000018">
    <property type="protein sequence ID" value="MDQ0507426.1"/>
    <property type="molecule type" value="Genomic_DNA"/>
</dbReference>
<reference evidence="1 2" key="1">
    <citation type="submission" date="2023-07" db="EMBL/GenBank/DDBJ databases">
        <title>Genomic Encyclopedia of Type Strains, Phase IV (KMG-IV): sequencing the most valuable type-strain genomes for metagenomic binning, comparative biology and taxonomic classification.</title>
        <authorList>
            <person name="Goeker M."/>
        </authorList>
    </citation>
    <scope>NUCLEOTIDE SEQUENCE [LARGE SCALE GENOMIC DNA]</scope>
    <source>
        <strain evidence="1 2">DSM 3770</strain>
    </source>
</reference>
<dbReference type="Proteomes" id="UP001241747">
    <property type="component" value="Unassembled WGS sequence"/>
</dbReference>
<name>A0ABU0LJW3_XANAG</name>
<evidence type="ECO:0000313" key="2">
    <source>
        <dbReference type="Proteomes" id="UP001241747"/>
    </source>
</evidence>
<sequence length="106" mass="11477">MTFGHSAADFWQDVPEAPAQAVKTRLALWLGEWFLDTTDGTPYNTKILGKHTSGTRDAALRERIVGTEGVTSLDAYSSTYDPDTRSFTVSATITTDYGATTVTAPL</sequence>
<accession>A0ABU0LJW3</accession>
<proteinExistence type="predicted"/>
<dbReference type="RefSeq" id="WP_237345811.1">
    <property type="nucleotide sequence ID" value="NZ_JABWGX010000013.1"/>
</dbReference>
<protein>
    <submittedName>
        <fullName evidence="1">Uncharacterized protein</fullName>
    </submittedName>
</protein>
<keyword evidence="2" id="KW-1185">Reference proteome</keyword>
<organism evidence="1 2">
    <name type="scientific">Xanthobacter agilis</name>
    <dbReference type="NCBI Taxonomy" id="47492"/>
    <lineage>
        <taxon>Bacteria</taxon>
        <taxon>Pseudomonadati</taxon>
        <taxon>Pseudomonadota</taxon>
        <taxon>Alphaproteobacteria</taxon>
        <taxon>Hyphomicrobiales</taxon>
        <taxon>Xanthobacteraceae</taxon>
        <taxon>Xanthobacter</taxon>
    </lineage>
</organism>
<comment type="caution">
    <text evidence="1">The sequence shown here is derived from an EMBL/GenBank/DDBJ whole genome shotgun (WGS) entry which is preliminary data.</text>
</comment>
<evidence type="ECO:0000313" key="1">
    <source>
        <dbReference type="EMBL" id="MDQ0507426.1"/>
    </source>
</evidence>
<gene>
    <name evidence="1" type="ORF">QOZ94_004250</name>
</gene>
<dbReference type="InterPro" id="IPR020288">
    <property type="entry name" value="Sheath_initiator"/>
</dbReference>